<dbReference type="AlphaFoldDB" id="A0A371D1Y3"/>
<gene>
    <name evidence="2" type="ORF">OH76DRAFT_832665</name>
</gene>
<evidence type="ECO:0000313" key="3">
    <source>
        <dbReference type="Proteomes" id="UP000256964"/>
    </source>
</evidence>
<feature type="compositionally biased region" description="Gly residues" evidence="1">
    <location>
        <begin position="77"/>
        <end position="86"/>
    </location>
</feature>
<feature type="region of interest" description="Disordered" evidence="1">
    <location>
        <begin position="164"/>
        <end position="187"/>
    </location>
</feature>
<evidence type="ECO:0000313" key="2">
    <source>
        <dbReference type="EMBL" id="RDX46525.1"/>
    </source>
</evidence>
<feature type="compositionally biased region" description="Polar residues" evidence="1">
    <location>
        <begin position="170"/>
        <end position="179"/>
    </location>
</feature>
<feature type="region of interest" description="Disordered" evidence="1">
    <location>
        <begin position="65"/>
        <end position="88"/>
    </location>
</feature>
<organism evidence="2 3">
    <name type="scientific">Lentinus brumalis</name>
    <dbReference type="NCBI Taxonomy" id="2498619"/>
    <lineage>
        <taxon>Eukaryota</taxon>
        <taxon>Fungi</taxon>
        <taxon>Dikarya</taxon>
        <taxon>Basidiomycota</taxon>
        <taxon>Agaricomycotina</taxon>
        <taxon>Agaricomycetes</taxon>
        <taxon>Polyporales</taxon>
        <taxon>Polyporaceae</taxon>
        <taxon>Lentinus</taxon>
    </lineage>
</organism>
<keyword evidence="3" id="KW-1185">Reference proteome</keyword>
<sequence length="202" mass="22406">MIEHSPRRSPRSRALRRSVTMSRLIARERRAWEDWKDECAASAWRAEASREARRTLEKIILGGGRGRCADEPDGGTRPPGGAGEQGAWGCYGRQREEVRTECRTARQASSADRGFERRESERERWAVSPSLCRRFALIWPRTANHHFLISIITVLLFLLPPPPPPRPSSAHANTATSGSADPVDAGGDCAKNPAAMVTILLK</sequence>
<evidence type="ECO:0000256" key="1">
    <source>
        <dbReference type="SAM" id="MobiDB-lite"/>
    </source>
</evidence>
<dbReference type="Proteomes" id="UP000256964">
    <property type="component" value="Unassembled WGS sequence"/>
</dbReference>
<name>A0A371D1Y3_9APHY</name>
<protein>
    <submittedName>
        <fullName evidence="2">Uncharacterized protein</fullName>
    </submittedName>
</protein>
<dbReference type="EMBL" id="KZ857426">
    <property type="protein sequence ID" value="RDX46525.1"/>
    <property type="molecule type" value="Genomic_DNA"/>
</dbReference>
<reference evidence="2 3" key="1">
    <citation type="journal article" date="2018" name="Biotechnol. Biofuels">
        <title>Integrative visual omics of the white-rot fungus Polyporus brumalis exposes the biotechnological potential of its oxidative enzymes for delignifying raw plant biomass.</title>
        <authorList>
            <person name="Miyauchi S."/>
            <person name="Rancon A."/>
            <person name="Drula E."/>
            <person name="Hage H."/>
            <person name="Chaduli D."/>
            <person name="Favel A."/>
            <person name="Grisel S."/>
            <person name="Henrissat B."/>
            <person name="Herpoel-Gimbert I."/>
            <person name="Ruiz-Duenas F.J."/>
            <person name="Chevret D."/>
            <person name="Hainaut M."/>
            <person name="Lin J."/>
            <person name="Wang M."/>
            <person name="Pangilinan J."/>
            <person name="Lipzen A."/>
            <person name="Lesage-Meessen L."/>
            <person name="Navarro D."/>
            <person name="Riley R."/>
            <person name="Grigoriev I.V."/>
            <person name="Zhou S."/>
            <person name="Raouche S."/>
            <person name="Rosso M.N."/>
        </authorList>
    </citation>
    <scope>NUCLEOTIDE SEQUENCE [LARGE SCALE GENOMIC DNA]</scope>
    <source>
        <strain evidence="2 3">BRFM 1820</strain>
    </source>
</reference>
<accession>A0A371D1Y3</accession>
<proteinExistence type="predicted"/>